<dbReference type="GO" id="GO:0008810">
    <property type="term" value="F:cellulase activity"/>
    <property type="evidence" value="ECO:0007669"/>
    <property type="project" value="UniProtKB-EC"/>
</dbReference>
<dbReference type="RefSeq" id="WP_167965148.1">
    <property type="nucleotide sequence ID" value="NZ_JAATJJ010000002.1"/>
</dbReference>
<evidence type="ECO:0000256" key="1">
    <source>
        <dbReference type="ARBA" id="ARBA00022801"/>
    </source>
</evidence>
<organism evidence="7 8">
    <name type="scientific">Saonia flava</name>
    <dbReference type="NCBI Taxonomy" id="523696"/>
    <lineage>
        <taxon>Bacteria</taxon>
        <taxon>Pseudomonadati</taxon>
        <taxon>Bacteroidota</taxon>
        <taxon>Flavobacteriia</taxon>
        <taxon>Flavobacteriales</taxon>
        <taxon>Flavobacteriaceae</taxon>
        <taxon>Saonia</taxon>
    </lineage>
</organism>
<dbReference type="EMBL" id="JAATJJ010000002">
    <property type="protein sequence ID" value="NJB72282.1"/>
    <property type="molecule type" value="Genomic_DNA"/>
</dbReference>
<evidence type="ECO:0000256" key="2">
    <source>
        <dbReference type="ARBA" id="ARBA00023295"/>
    </source>
</evidence>
<dbReference type="Pfam" id="PF00150">
    <property type="entry name" value="Cellulase"/>
    <property type="match status" value="1"/>
</dbReference>
<keyword evidence="2 3" id="KW-0326">Glycosidase</keyword>
<proteinExistence type="inferred from homology"/>
<evidence type="ECO:0000256" key="5">
    <source>
        <dbReference type="SAM" id="SignalP"/>
    </source>
</evidence>
<evidence type="ECO:0000313" key="8">
    <source>
        <dbReference type="Proteomes" id="UP000590442"/>
    </source>
</evidence>
<feature type="domain" description="Glycoside hydrolase family 5" evidence="6">
    <location>
        <begin position="75"/>
        <end position="320"/>
    </location>
</feature>
<keyword evidence="8" id="KW-1185">Reference proteome</keyword>
<dbReference type="Proteomes" id="UP000590442">
    <property type="component" value="Unassembled WGS sequence"/>
</dbReference>
<evidence type="ECO:0000313" key="7">
    <source>
        <dbReference type="EMBL" id="NJB72282.1"/>
    </source>
</evidence>
<dbReference type="GO" id="GO:0000272">
    <property type="term" value="P:polysaccharide catabolic process"/>
    <property type="evidence" value="ECO:0007669"/>
    <property type="project" value="InterPro"/>
</dbReference>
<comment type="caution">
    <text evidence="7">The sequence shown here is derived from an EMBL/GenBank/DDBJ whole genome shotgun (WGS) entry which is preliminary data.</text>
</comment>
<gene>
    <name evidence="7" type="ORF">GGR42_002773</name>
</gene>
<protein>
    <submittedName>
        <fullName evidence="7">Endoglucanase</fullName>
        <ecNumber evidence="7">3.2.1.4</ecNumber>
    </submittedName>
</protein>
<dbReference type="InterPro" id="IPR001547">
    <property type="entry name" value="Glyco_hydro_5"/>
</dbReference>
<dbReference type="PANTHER" id="PTHR34142">
    <property type="entry name" value="ENDO-BETA-1,4-GLUCANASE A"/>
    <property type="match status" value="1"/>
</dbReference>
<evidence type="ECO:0000256" key="4">
    <source>
        <dbReference type="SAM" id="MobiDB-lite"/>
    </source>
</evidence>
<dbReference type="AlphaFoldDB" id="A0A846R017"/>
<dbReference type="InterPro" id="IPR017853">
    <property type="entry name" value="GH"/>
</dbReference>
<dbReference type="PANTHER" id="PTHR34142:SF1">
    <property type="entry name" value="GLYCOSIDE HYDROLASE FAMILY 5 DOMAIN-CONTAINING PROTEIN"/>
    <property type="match status" value="1"/>
</dbReference>
<dbReference type="Gene3D" id="3.20.20.80">
    <property type="entry name" value="Glycosidases"/>
    <property type="match status" value="1"/>
</dbReference>
<keyword evidence="5" id="KW-0732">Signal</keyword>
<comment type="similarity">
    <text evidence="3">Belongs to the glycosyl hydrolase 5 (cellulase A) family.</text>
</comment>
<dbReference type="SUPFAM" id="SSF51445">
    <property type="entry name" value="(Trans)glycosidases"/>
    <property type="match status" value="1"/>
</dbReference>
<reference evidence="7 8" key="1">
    <citation type="submission" date="2020-03" db="EMBL/GenBank/DDBJ databases">
        <title>Genomic Encyclopedia of Type Strains, Phase IV (KMG-IV): sequencing the most valuable type-strain genomes for metagenomic binning, comparative biology and taxonomic classification.</title>
        <authorList>
            <person name="Goeker M."/>
        </authorList>
    </citation>
    <scope>NUCLEOTIDE SEQUENCE [LARGE SCALE GENOMIC DNA]</scope>
    <source>
        <strain evidence="7 8">DSM 29762</strain>
    </source>
</reference>
<feature type="signal peptide" evidence="5">
    <location>
        <begin position="1"/>
        <end position="19"/>
    </location>
</feature>
<accession>A0A846R017</accession>
<feature type="region of interest" description="Disordered" evidence="4">
    <location>
        <begin position="21"/>
        <end position="55"/>
    </location>
</feature>
<keyword evidence="1 3" id="KW-0378">Hydrolase</keyword>
<feature type="chain" id="PRO_5032453333" evidence="5">
    <location>
        <begin position="20"/>
        <end position="362"/>
    </location>
</feature>
<name>A0A846R017_9FLAO</name>
<evidence type="ECO:0000259" key="6">
    <source>
        <dbReference type="Pfam" id="PF00150"/>
    </source>
</evidence>
<dbReference type="EC" id="3.2.1.4" evidence="7"/>
<feature type="compositionally biased region" description="Acidic residues" evidence="4">
    <location>
        <begin position="24"/>
        <end position="36"/>
    </location>
</feature>
<evidence type="ECO:0000256" key="3">
    <source>
        <dbReference type="RuleBase" id="RU361153"/>
    </source>
</evidence>
<sequence>MKKSIPVLLMLVLFLGYSACSSSSDDDSGQEQEQELSEEHSSENEEEEEEENGTTVFSSAVEQYGQLSVDGSNIVDKDGNPVQLRGMSFFWSQWIGKYYTPEVVKWLKDDWQCNIVRAALAVEEGGNGYIANPEVEKQKIFTVIDAAIEEGIYVLVDWHSHHAEDYVTEAKAFFAEVAEKYGHHPNIIYEPYNEPLDVSWSATLKPYHEEVIAAIREHDPDNIVVCGTRTWSQRVDEVIGNKIDDANVAYTLHYYAATHKQELRDIAQLALNNDIPLFVTEYGVTQATGDESIDEAEANVWWDFLDQHKISWCNWSIADKEELAAALKPNASTLGGWSADDLTQSGTMVRAEIKKNNPEYTK</sequence>